<gene>
    <name evidence="1" type="ORF">LSAA_9053</name>
</gene>
<protein>
    <submittedName>
        <fullName evidence="1">(salmon louse) hypothetical protein</fullName>
    </submittedName>
</protein>
<dbReference type="AlphaFoldDB" id="A0A7R8CS76"/>
<evidence type="ECO:0000313" key="1">
    <source>
        <dbReference type="EMBL" id="CAF2912141.1"/>
    </source>
</evidence>
<accession>A0A7R8CS76</accession>
<proteinExistence type="predicted"/>
<reference evidence="1" key="1">
    <citation type="submission" date="2021-02" db="EMBL/GenBank/DDBJ databases">
        <authorList>
            <person name="Bekaert M."/>
        </authorList>
    </citation>
    <scope>NUCLEOTIDE SEQUENCE</scope>
    <source>
        <strain evidence="1">IoA-00</strain>
    </source>
</reference>
<dbReference type="PANTHER" id="PTHR45913">
    <property type="entry name" value="EPM2A-INTERACTING PROTEIN 1"/>
    <property type="match status" value="1"/>
</dbReference>
<dbReference type="Proteomes" id="UP000675881">
    <property type="component" value="Chromosome 4"/>
</dbReference>
<sequence length="434" mass="48610">MQSIQGATIGNDLFRELNECLDTLGLKWDKLTVVTIDGGPNLTWKNDGLLKSMLDKCCEIDHVVDAVTKTVNFIRARALNHRPWRHKLPQQHQDLYGKKGHDIQELSDEDWVAYLDLLGGCDCNHYSDGFHEKVAASLKPSEGQHPYPLTNTKGSQKISRPPPQVLKQVRSRSIQVSLTAGLLLLPQRGPLSTPEEVYSEDSDPLGSTYVCEQTFSVVKFNKSKQRSSITNEQLSAVLCIPTSDIQPDLYALAWSGTLIVFDTHQGVEETSSPDSDIDNISIHSVRMEDIPRINPVLLESPGKNNGRKNANPRANILQHIDTTYRTPDDYILSTPHTNPREHSKLSTVPVTGVTTGMLHGRAQNFGYFPSRTIDKVMDLPPQEKLAKVVDEVKSIKRKQLPGESFDKYWFTLKGMMDEGKLCNHCRDATDRPCS</sequence>
<dbReference type="EMBL" id="HG994583">
    <property type="protein sequence ID" value="CAF2912141.1"/>
    <property type="molecule type" value="Genomic_DNA"/>
</dbReference>
<organism evidence="1 2">
    <name type="scientific">Lepeophtheirus salmonis</name>
    <name type="common">Salmon louse</name>
    <name type="synonym">Caligus salmonis</name>
    <dbReference type="NCBI Taxonomy" id="72036"/>
    <lineage>
        <taxon>Eukaryota</taxon>
        <taxon>Metazoa</taxon>
        <taxon>Ecdysozoa</taxon>
        <taxon>Arthropoda</taxon>
        <taxon>Crustacea</taxon>
        <taxon>Multicrustacea</taxon>
        <taxon>Hexanauplia</taxon>
        <taxon>Copepoda</taxon>
        <taxon>Siphonostomatoida</taxon>
        <taxon>Caligidae</taxon>
        <taxon>Lepeophtheirus</taxon>
    </lineage>
</organism>
<evidence type="ECO:0000313" key="2">
    <source>
        <dbReference type="Proteomes" id="UP000675881"/>
    </source>
</evidence>
<dbReference type="PANTHER" id="PTHR45913:SF9">
    <property type="entry name" value="GENERAL TRANSCRIPTION FACTOR II-I REPEAT DOMAIN-CONTAINING PROTEIN 2-LIKE-RELATED"/>
    <property type="match status" value="1"/>
</dbReference>
<keyword evidence="2" id="KW-1185">Reference proteome</keyword>
<name>A0A7R8CS76_LEPSM</name>